<evidence type="ECO:0000313" key="2">
    <source>
        <dbReference type="Proteomes" id="UP000827872"/>
    </source>
</evidence>
<sequence>MCMTLYAAGESRDPSQHSHQWYPLSLSVLVCFSFSFQTLLGFMARSLCIQLTFSQATSLSSLFLPLSTAWNDVSSPGRTTVAELSLLQTASNSPRAASLQDSSQDIQ</sequence>
<protein>
    <submittedName>
        <fullName evidence="1">Uncharacterized protein</fullName>
    </submittedName>
</protein>
<evidence type="ECO:0000313" key="1">
    <source>
        <dbReference type="EMBL" id="KAH7995413.1"/>
    </source>
</evidence>
<dbReference type="EMBL" id="CM037620">
    <property type="protein sequence ID" value="KAH7995413.1"/>
    <property type="molecule type" value="Genomic_DNA"/>
</dbReference>
<proteinExistence type="predicted"/>
<organism evidence="1 2">
    <name type="scientific">Sphaerodactylus townsendi</name>
    <dbReference type="NCBI Taxonomy" id="933632"/>
    <lineage>
        <taxon>Eukaryota</taxon>
        <taxon>Metazoa</taxon>
        <taxon>Chordata</taxon>
        <taxon>Craniata</taxon>
        <taxon>Vertebrata</taxon>
        <taxon>Euteleostomi</taxon>
        <taxon>Lepidosauria</taxon>
        <taxon>Squamata</taxon>
        <taxon>Bifurcata</taxon>
        <taxon>Gekkota</taxon>
        <taxon>Sphaerodactylidae</taxon>
        <taxon>Sphaerodactylus</taxon>
    </lineage>
</organism>
<name>A0ACB8ESW1_9SAUR</name>
<gene>
    <name evidence="1" type="ORF">K3G42_025347</name>
</gene>
<comment type="caution">
    <text evidence="1">The sequence shown here is derived from an EMBL/GenBank/DDBJ whole genome shotgun (WGS) entry which is preliminary data.</text>
</comment>
<dbReference type="Proteomes" id="UP000827872">
    <property type="component" value="Linkage Group LG07"/>
</dbReference>
<accession>A0ACB8ESW1</accession>
<reference evidence="1" key="1">
    <citation type="submission" date="2021-08" db="EMBL/GenBank/DDBJ databases">
        <title>The first chromosome-level gecko genome reveals the dynamic sex chromosomes of Neotropical dwarf geckos (Sphaerodactylidae: Sphaerodactylus).</title>
        <authorList>
            <person name="Pinto B.J."/>
            <person name="Keating S.E."/>
            <person name="Gamble T."/>
        </authorList>
    </citation>
    <scope>NUCLEOTIDE SEQUENCE</scope>
    <source>
        <strain evidence="1">TG3544</strain>
    </source>
</reference>
<keyword evidence="2" id="KW-1185">Reference proteome</keyword>